<organism evidence="1">
    <name type="scientific">Fagus sylvatica</name>
    <name type="common">Beechnut</name>
    <dbReference type="NCBI Taxonomy" id="28930"/>
    <lineage>
        <taxon>Eukaryota</taxon>
        <taxon>Viridiplantae</taxon>
        <taxon>Streptophyta</taxon>
        <taxon>Embryophyta</taxon>
        <taxon>Tracheophyta</taxon>
        <taxon>Spermatophyta</taxon>
        <taxon>Magnoliopsida</taxon>
        <taxon>eudicotyledons</taxon>
        <taxon>Gunneridae</taxon>
        <taxon>Pentapetalae</taxon>
        <taxon>rosids</taxon>
        <taxon>fabids</taxon>
        <taxon>Fagales</taxon>
        <taxon>Fagaceae</taxon>
        <taxon>Fagus</taxon>
    </lineage>
</organism>
<protein>
    <submittedName>
        <fullName evidence="1">Uncharacterized protein</fullName>
    </submittedName>
</protein>
<evidence type="ECO:0000313" key="1">
    <source>
        <dbReference type="EMBL" id="SPC79252.1"/>
    </source>
</evidence>
<proteinExistence type="predicted"/>
<reference evidence="1" key="1">
    <citation type="submission" date="2018-02" db="EMBL/GenBank/DDBJ databases">
        <authorList>
            <person name="Cohen D.B."/>
            <person name="Kent A.D."/>
        </authorList>
    </citation>
    <scope>NUCLEOTIDE SEQUENCE</scope>
</reference>
<dbReference type="EMBL" id="OIVN01000376">
    <property type="protein sequence ID" value="SPC79252.1"/>
    <property type="molecule type" value="Genomic_DNA"/>
</dbReference>
<name>A0A2N9EWR0_FAGSY</name>
<dbReference type="AlphaFoldDB" id="A0A2N9EWR0"/>
<sequence>MDMETLSEVHCIQSERQALLKIKQDLHRSFTTGLPHGLLVMGNCCPMGLELYASNVTGHVQELHLQKFPPPVA</sequence>
<gene>
    <name evidence="1" type="ORF">FSB_LOCUS7134</name>
</gene>
<accession>A0A2N9EWR0</accession>